<keyword evidence="3" id="KW-1185">Reference proteome</keyword>
<accession>A0A3L8PJK2</accession>
<proteinExistence type="predicted"/>
<keyword evidence="1" id="KW-0472">Membrane</keyword>
<name>A0A3L8PJK2_9ACTN</name>
<feature type="transmembrane region" description="Helical" evidence="1">
    <location>
        <begin position="77"/>
        <end position="96"/>
    </location>
</feature>
<evidence type="ECO:0000313" key="3">
    <source>
        <dbReference type="Proteomes" id="UP000282515"/>
    </source>
</evidence>
<evidence type="ECO:0000313" key="2">
    <source>
        <dbReference type="EMBL" id="RLV54873.1"/>
    </source>
</evidence>
<feature type="transmembrane region" description="Helical" evidence="1">
    <location>
        <begin position="175"/>
        <end position="191"/>
    </location>
</feature>
<gene>
    <name evidence="2" type="ORF">D9V41_13705</name>
</gene>
<dbReference type="Proteomes" id="UP000282515">
    <property type="component" value="Unassembled WGS sequence"/>
</dbReference>
<dbReference type="AlphaFoldDB" id="A0A3L8PJK2"/>
<sequence length="206" mass="21550">MARSFGITLVLTAAATAYCALWPGSGVVVEIWFGHPPRGANSYELAAVLLSIALPLVSLNSLGLAEHDAIGEARVPLLAHSVVLLVLPLVPFVAFYARVRLDGSATDLPHPAGMLATLLVYSAVAAILIRLLGPLFGGAAVLVLYVGVVLAQHYFGSSWLGGVVSTSLDWQTNPALLLVVMVGALTVNARTRGTLGRRLLIHAGNR</sequence>
<comment type="caution">
    <text evidence="2">The sequence shown here is derived from an EMBL/GenBank/DDBJ whole genome shotgun (WGS) entry which is preliminary data.</text>
</comment>
<evidence type="ECO:0000256" key="1">
    <source>
        <dbReference type="SAM" id="Phobius"/>
    </source>
</evidence>
<keyword evidence="1" id="KW-0812">Transmembrane</keyword>
<feature type="transmembrane region" description="Helical" evidence="1">
    <location>
        <begin position="43"/>
        <end position="65"/>
    </location>
</feature>
<organism evidence="2 3">
    <name type="scientific">Aeromicrobium phragmitis</name>
    <dbReference type="NCBI Taxonomy" id="2478914"/>
    <lineage>
        <taxon>Bacteria</taxon>
        <taxon>Bacillati</taxon>
        <taxon>Actinomycetota</taxon>
        <taxon>Actinomycetes</taxon>
        <taxon>Propionibacteriales</taxon>
        <taxon>Nocardioidaceae</taxon>
        <taxon>Aeromicrobium</taxon>
    </lineage>
</organism>
<protein>
    <submittedName>
        <fullName evidence="2">Uncharacterized protein</fullName>
    </submittedName>
</protein>
<reference evidence="2 3" key="1">
    <citation type="submission" date="2018-10" db="EMBL/GenBank/DDBJ databases">
        <title>Aeromicrobium sp. 9W16Y-2 whole genome shotgun sequence.</title>
        <authorList>
            <person name="Li F."/>
        </authorList>
    </citation>
    <scope>NUCLEOTIDE SEQUENCE [LARGE SCALE GENOMIC DNA]</scope>
    <source>
        <strain evidence="2 3">9W16Y-2</strain>
    </source>
</reference>
<feature type="transmembrane region" description="Helical" evidence="1">
    <location>
        <begin position="108"/>
        <end position="128"/>
    </location>
</feature>
<feature type="transmembrane region" description="Helical" evidence="1">
    <location>
        <begin position="135"/>
        <end position="155"/>
    </location>
</feature>
<dbReference type="EMBL" id="RDBF01000012">
    <property type="protein sequence ID" value="RLV54873.1"/>
    <property type="molecule type" value="Genomic_DNA"/>
</dbReference>
<keyword evidence="1" id="KW-1133">Transmembrane helix</keyword>